<dbReference type="PROSITE" id="PS00101">
    <property type="entry name" value="HEXAPEP_TRANSFERASES"/>
    <property type="match status" value="1"/>
</dbReference>
<dbReference type="EMBL" id="CP019030">
    <property type="protein sequence ID" value="APU46089.1"/>
    <property type="molecule type" value="Genomic_DNA"/>
</dbReference>
<dbReference type="PANTHER" id="PTHR23416:SF23">
    <property type="entry name" value="ACETYLTRANSFERASE C18B11.09C-RELATED"/>
    <property type="match status" value="1"/>
</dbReference>
<protein>
    <submittedName>
        <fullName evidence="4 5">Acetyltransferase</fullName>
    </submittedName>
</protein>
<sequence length="176" mass="19207">MVEKLDLNTPEYAQLEERIQQNQLLVQELNTQVHDAAAVRELVSQITGRPVDESTEIRLPFYTDCGVRIHLGKRVFINSNCMFTDLGTITLEDDALIGPNVTLATVNHRRNPAERRHLDLAPIVIKRRAWVGANATITPGVTIGENAIVAAGAVVTKDVAANTIVGGIPARVIGRI</sequence>
<dbReference type="Gene3D" id="2.160.10.10">
    <property type="entry name" value="Hexapeptide repeat proteins"/>
    <property type="match status" value="1"/>
</dbReference>
<keyword evidence="2 4" id="KW-0808">Transferase</keyword>
<evidence type="ECO:0000313" key="6">
    <source>
        <dbReference type="Proteomes" id="UP000185427"/>
    </source>
</evidence>
<dbReference type="InterPro" id="IPR011004">
    <property type="entry name" value="Trimer_LpxA-like_sf"/>
</dbReference>
<dbReference type="EMBL" id="WHJL01000108">
    <property type="protein sequence ID" value="MPQ35843.1"/>
    <property type="molecule type" value="Genomic_DNA"/>
</dbReference>
<evidence type="ECO:0000313" key="7">
    <source>
        <dbReference type="Proteomes" id="UP000466799"/>
    </source>
</evidence>
<gene>
    <name evidence="4" type="ORF">BUW47_06475</name>
    <name evidence="5" type="ORF">GC247_08210</name>
</gene>
<evidence type="ECO:0000313" key="4">
    <source>
        <dbReference type="EMBL" id="APU46089.1"/>
    </source>
</evidence>
<dbReference type="OrthoDB" id="9812571at2"/>
<reference evidence="5 7" key="2">
    <citation type="submission" date="2019-10" db="EMBL/GenBank/DDBJ databases">
        <title>Genome Sequencing and assembly of Lactobacillus fermentum I2, a lactic acid bacteria.</title>
        <authorList>
            <person name="Lopes L.S."/>
            <person name="Persinoti G.F."/>
            <person name="Riano-Pachon D.M."/>
            <person name="Labate C.A."/>
        </authorList>
    </citation>
    <scope>NUCLEOTIDE SEQUENCE [LARGE SCALE GENOMIC DNA]</scope>
    <source>
        <strain evidence="5 7">I2</strain>
    </source>
</reference>
<dbReference type="AlphaFoldDB" id="A0A1L7GVV6"/>
<keyword evidence="3" id="KW-0677">Repeat</keyword>
<dbReference type="SUPFAM" id="SSF51161">
    <property type="entry name" value="Trimeric LpxA-like enzymes"/>
    <property type="match status" value="1"/>
</dbReference>
<name>A0A1L7GVV6_LIMFE</name>
<dbReference type="Proteomes" id="UP000185427">
    <property type="component" value="Chromosome"/>
</dbReference>
<accession>A0A1L7GVV6</accession>
<evidence type="ECO:0000256" key="3">
    <source>
        <dbReference type="ARBA" id="ARBA00022737"/>
    </source>
</evidence>
<evidence type="ECO:0000256" key="1">
    <source>
        <dbReference type="ARBA" id="ARBA00007274"/>
    </source>
</evidence>
<dbReference type="Proteomes" id="UP000466799">
    <property type="component" value="Unassembled WGS sequence"/>
</dbReference>
<evidence type="ECO:0000256" key="2">
    <source>
        <dbReference type="ARBA" id="ARBA00022679"/>
    </source>
</evidence>
<proteinExistence type="inferred from homology"/>
<dbReference type="InterPro" id="IPR051159">
    <property type="entry name" value="Hexapeptide_acetyltransf"/>
</dbReference>
<dbReference type="GeneID" id="83715978"/>
<evidence type="ECO:0000313" key="5">
    <source>
        <dbReference type="EMBL" id="MPQ35843.1"/>
    </source>
</evidence>
<dbReference type="InterPro" id="IPR001451">
    <property type="entry name" value="Hexapep"/>
</dbReference>
<dbReference type="GO" id="GO:0008374">
    <property type="term" value="F:O-acyltransferase activity"/>
    <property type="evidence" value="ECO:0007669"/>
    <property type="project" value="TreeGrafter"/>
</dbReference>
<organism evidence="4 6">
    <name type="scientific">Limosilactobacillus fermentum</name>
    <name type="common">Lactobacillus fermentum</name>
    <dbReference type="NCBI Taxonomy" id="1613"/>
    <lineage>
        <taxon>Bacteria</taxon>
        <taxon>Bacillati</taxon>
        <taxon>Bacillota</taxon>
        <taxon>Bacilli</taxon>
        <taxon>Lactobacillales</taxon>
        <taxon>Lactobacillaceae</taxon>
        <taxon>Limosilactobacillus</taxon>
    </lineage>
</organism>
<reference evidence="4 6" key="1">
    <citation type="submission" date="2016-12" db="EMBL/GenBank/DDBJ databases">
        <title>Complete Genome Sequence of Lactobacillus fermentum Strain SNUV175, a Probiotic for Treatment of Bacterial Vaginosis.</title>
        <authorList>
            <person name="Lee S."/>
            <person name="You H.J."/>
            <person name="Kwon B."/>
            <person name="Ko G."/>
        </authorList>
    </citation>
    <scope>NUCLEOTIDE SEQUENCE [LARGE SCALE GENOMIC DNA]</scope>
    <source>
        <strain evidence="4 6">SNUV175</strain>
    </source>
</reference>
<dbReference type="RefSeq" id="WP_015639482.1">
    <property type="nucleotide sequence ID" value="NZ_CABJBV010000008.1"/>
</dbReference>
<dbReference type="InterPro" id="IPR018357">
    <property type="entry name" value="Hexapep_transf_CS"/>
</dbReference>
<comment type="similarity">
    <text evidence="1">Belongs to the transferase hexapeptide repeat family.</text>
</comment>
<dbReference type="Pfam" id="PF00132">
    <property type="entry name" value="Hexapep"/>
    <property type="match status" value="1"/>
</dbReference>
<dbReference type="PANTHER" id="PTHR23416">
    <property type="entry name" value="SIALIC ACID SYNTHASE-RELATED"/>
    <property type="match status" value="1"/>
</dbReference>